<name>A0A2H1BTQ8_FASHE</name>
<feature type="region of interest" description="Disordered" evidence="1">
    <location>
        <begin position="175"/>
        <end position="260"/>
    </location>
</feature>
<dbReference type="AlphaFoldDB" id="A0A2H1BTQ8"/>
<sequence length="272" mass="31177">MGEQVGPFIHLNFSHFSPVSPIDFSLSMDRMFEHIQRAFDEFVFSGFFDAQRNRGRLESLLSLILVPGKPSTPRDEMLREREDDEGQLHGEHVLPVPEPWTPFPFFGDLVKPDVMDRDFFRESQWQRKQDDSARKDIILDDDAPIGDILRSQPSVRVRKWSQSFSRKTIIGPNGERIETETKVTHEPDGTQIHTTVEKSPRGERKRTTRRNPDGREEVEESDTMFSAIENSTTNPAASSAPSDSRAQVHHSDTEVQPGGIFDSIRRWFRGEG</sequence>
<feature type="compositionally biased region" description="Low complexity" evidence="1">
    <location>
        <begin position="230"/>
        <end position="242"/>
    </location>
</feature>
<dbReference type="Proteomes" id="UP000230066">
    <property type="component" value="Unassembled WGS sequence"/>
</dbReference>
<dbReference type="EMBL" id="JXXN02007344">
    <property type="protein sequence ID" value="THD19119.1"/>
    <property type="molecule type" value="Genomic_DNA"/>
</dbReference>
<accession>A0A2H1BTQ8</accession>
<evidence type="ECO:0000256" key="1">
    <source>
        <dbReference type="SAM" id="MobiDB-lite"/>
    </source>
</evidence>
<keyword evidence="3" id="KW-1185">Reference proteome</keyword>
<gene>
    <name evidence="2" type="ORF">D915_010168</name>
</gene>
<organism evidence="2 3">
    <name type="scientific">Fasciola hepatica</name>
    <name type="common">Liver fluke</name>
    <dbReference type="NCBI Taxonomy" id="6192"/>
    <lineage>
        <taxon>Eukaryota</taxon>
        <taxon>Metazoa</taxon>
        <taxon>Spiralia</taxon>
        <taxon>Lophotrochozoa</taxon>
        <taxon>Platyhelminthes</taxon>
        <taxon>Trematoda</taxon>
        <taxon>Digenea</taxon>
        <taxon>Plagiorchiida</taxon>
        <taxon>Echinostomata</taxon>
        <taxon>Echinostomatoidea</taxon>
        <taxon>Fasciolidae</taxon>
        <taxon>Fasciola</taxon>
    </lineage>
</organism>
<protein>
    <recommendedName>
        <fullName evidence="4">HCLS1-associated protein X-1</fullName>
    </recommendedName>
</protein>
<evidence type="ECO:0000313" key="2">
    <source>
        <dbReference type="EMBL" id="THD19119.1"/>
    </source>
</evidence>
<reference evidence="2" key="1">
    <citation type="submission" date="2019-03" db="EMBL/GenBank/DDBJ databases">
        <title>Improved annotation for the trematode Fasciola hepatica.</title>
        <authorList>
            <person name="Choi Y.-J."/>
            <person name="Martin J."/>
            <person name="Mitreva M."/>
        </authorList>
    </citation>
    <scope>NUCLEOTIDE SEQUENCE [LARGE SCALE GENOMIC DNA]</scope>
</reference>
<proteinExistence type="predicted"/>
<comment type="caution">
    <text evidence="2">The sequence shown here is derived from an EMBL/GenBank/DDBJ whole genome shotgun (WGS) entry which is preliminary data.</text>
</comment>
<evidence type="ECO:0008006" key="4">
    <source>
        <dbReference type="Google" id="ProtNLM"/>
    </source>
</evidence>
<evidence type="ECO:0000313" key="3">
    <source>
        <dbReference type="Proteomes" id="UP000230066"/>
    </source>
</evidence>
<feature type="compositionally biased region" description="Basic and acidic residues" evidence="1">
    <location>
        <begin position="175"/>
        <end position="188"/>
    </location>
</feature>